<dbReference type="EMBL" id="CP115396">
    <property type="protein sequence ID" value="WBO85399.1"/>
    <property type="molecule type" value="Genomic_DNA"/>
</dbReference>
<name>A0ABY7PRC1_9BACT</name>
<keyword evidence="2" id="KW-1185">Reference proteome</keyword>
<gene>
    <name evidence="1" type="ORF">O9Z63_03955</name>
</gene>
<dbReference type="Proteomes" id="UP001211872">
    <property type="component" value="Chromosome"/>
</dbReference>
<proteinExistence type="predicted"/>
<dbReference type="RefSeq" id="WP_270128005.1">
    <property type="nucleotide sequence ID" value="NZ_CP115396.1"/>
</dbReference>
<accession>A0ABY7PRC1</accession>
<organism evidence="1 2">
    <name type="scientific">Hymenobacter yonginensis</name>
    <dbReference type="NCBI Taxonomy" id="748197"/>
    <lineage>
        <taxon>Bacteria</taxon>
        <taxon>Pseudomonadati</taxon>
        <taxon>Bacteroidota</taxon>
        <taxon>Cytophagia</taxon>
        <taxon>Cytophagales</taxon>
        <taxon>Hymenobacteraceae</taxon>
        <taxon>Hymenobacter</taxon>
    </lineage>
</organism>
<evidence type="ECO:0000313" key="1">
    <source>
        <dbReference type="EMBL" id="WBO85399.1"/>
    </source>
</evidence>
<evidence type="ECO:0000313" key="2">
    <source>
        <dbReference type="Proteomes" id="UP001211872"/>
    </source>
</evidence>
<sequence>MPIHFRTTVYGLITAGLMTAQTGWAQTRKAPGALPKQVSILDGRAYLRFPAGAVSSARPVDIMSAKPDEQLETRVVMDFGEHRVVFFARELFRLADKQFVSQAAAFEAGRFPATTQVIGNTDSLAAVVSTATRHDTAASAILLKRLLVRTIDNTVLVVDAYVNPQGFPRKAKYEALADSVFRTVRPGKRLLSRKAHTETQDRLVFQLPENYVLSRKQSYDFFVYSIRPMTPLLAESTSGITVYLGNHPSPVYRDEGMPASAAQPLDGNFLGKKIQWMGFSKPTDQLYWREQIIPAALGKNGQLAHVFVHSTSPGGLNELTAIVEAITVKK</sequence>
<protein>
    <recommendedName>
        <fullName evidence="3">DUF4138 domain-containing protein</fullName>
    </recommendedName>
</protein>
<reference evidence="1 2" key="1">
    <citation type="journal article" date="2011" name="Int. J. Syst. Evol. Microbiol.">
        <title>Hymenobacter yonginensis sp. nov., isolated from a mesotrophic artificial lake.</title>
        <authorList>
            <person name="Joung Y."/>
            <person name="Cho S.H."/>
            <person name="Kim H."/>
            <person name="Kim S.B."/>
            <person name="Joh K."/>
        </authorList>
    </citation>
    <scope>NUCLEOTIDE SEQUENCE [LARGE SCALE GENOMIC DNA]</scope>
    <source>
        <strain evidence="1 2">KCTC 22745</strain>
    </source>
</reference>
<evidence type="ECO:0008006" key="3">
    <source>
        <dbReference type="Google" id="ProtNLM"/>
    </source>
</evidence>